<accession>A0A1Z5K8M7</accession>
<gene>
    <name evidence="2" type="ORF">FisN_14Hh232</name>
</gene>
<evidence type="ECO:0000313" key="3">
    <source>
        <dbReference type="Proteomes" id="UP000198406"/>
    </source>
</evidence>
<reference evidence="2 3" key="1">
    <citation type="journal article" date="2015" name="Plant Cell">
        <title>Oil accumulation by the oleaginous diatom Fistulifera solaris as revealed by the genome and transcriptome.</title>
        <authorList>
            <person name="Tanaka T."/>
            <person name="Maeda Y."/>
            <person name="Veluchamy A."/>
            <person name="Tanaka M."/>
            <person name="Abida H."/>
            <person name="Marechal E."/>
            <person name="Bowler C."/>
            <person name="Muto M."/>
            <person name="Sunaga Y."/>
            <person name="Tanaka M."/>
            <person name="Yoshino T."/>
            <person name="Taniguchi T."/>
            <person name="Fukuda Y."/>
            <person name="Nemoto M."/>
            <person name="Matsumoto M."/>
            <person name="Wong P.S."/>
            <person name="Aburatani S."/>
            <person name="Fujibuchi W."/>
        </authorList>
    </citation>
    <scope>NUCLEOTIDE SEQUENCE [LARGE SCALE GENOMIC DNA]</scope>
    <source>
        <strain evidence="2 3">JPCC DA0580</strain>
    </source>
</reference>
<keyword evidence="1" id="KW-0175">Coiled coil</keyword>
<feature type="coiled-coil region" evidence="1">
    <location>
        <begin position="140"/>
        <end position="170"/>
    </location>
</feature>
<keyword evidence="3" id="KW-1185">Reference proteome</keyword>
<sequence length="280" mass="32502">MTEQTDEHLVQEDAQLFGTLNAELADVMTALLEEHMRSSVGTSMPMANATRIEKLLETLLPAYYRGMDIAEVYARRHVFSIAQYPPKRRALILQQFVSDDKVEDEEEIDTDMEMQDAVVEEDERIIAAKKLLQKENEHPHEALQRLQDELQQLRDRYQLTQMRRQQLQQTVTQTEYAALLAQKALDTNPSQISLPEIQAVVQAVPLLLRRQQEAEALMQEMQEREKRRTVDEMEDAEHVMVPSRKRQPLGLLEQFERDLQHIGGDVTKLDWLHQVLVPPS</sequence>
<proteinExistence type="predicted"/>
<name>A0A1Z5K8M7_FISSO</name>
<dbReference type="AlphaFoldDB" id="A0A1Z5K8M7"/>
<dbReference type="Proteomes" id="UP000198406">
    <property type="component" value="Unassembled WGS sequence"/>
</dbReference>
<organism evidence="2 3">
    <name type="scientific">Fistulifera solaris</name>
    <name type="common">Oleaginous diatom</name>
    <dbReference type="NCBI Taxonomy" id="1519565"/>
    <lineage>
        <taxon>Eukaryota</taxon>
        <taxon>Sar</taxon>
        <taxon>Stramenopiles</taxon>
        <taxon>Ochrophyta</taxon>
        <taxon>Bacillariophyta</taxon>
        <taxon>Bacillariophyceae</taxon>
        <taxon>Bacillariophycidae</taxon>
        <taxon>Naviculales</taxon>
        <taxon>Naviculaceae</taxon>
        <taxon>Fistulifera</taxon>
    </lineage>
</organism>
<protein>
    <submittedName>
        <fullName evidence="2">Uncharacterized protein</fullName>
    </submittedName>
</protein>
<comment type="caution">
    <text evidence="2">The sequence shown here is derived from an EMBL/GenBank/DDBJ whole genome shotgun (WGS) entry which is preliminary data.</text>
</comment>
<evidence type="ECO:0000256" key="1">
    <source>
        <dbReference type="SAM" id="Coils"/>
    </source>
</evidence>
<dbReference type="InParanoid" id="A0A1Z5K8M7"/>
<evidence type="ECO:0000313" key="2">
    <source>
        <dbReference type="EMBL" id="GAX22599.1"/>
    </source>
</evidence>
<dbReference type="EMBL" id="BDSP01000184">
    <property type="protein sequence ID" value="GAX22599.1"/>
    <property type="molecule type" value="Genomic_DNA"/>
</dbReference>